<accession>A0ABP0TYK8</accession>
<gene>
    <name evidence="1" type="ORF">CSSPTR1EN2_LOCUS9296</name>
</gene>
<name>A0ABP0TYK8_9BRYO</name>
<organism evidence="1 2">
    <name type="scientific">Sphagnum troendelagicum</name>
    <dbReference type="NCBI Taxonomy" id="128251"/>
    <lineage>
        <taxon>Eukaryota</taxon>
        <taxon>Viridiplantae</taxon>
        <taxon>Streptophyta</taxon>
        <taxon>Embryophyta</taxon>
        <taxon>Bryophyta</taxon>
        <taxon>Sphagnophytina</taxon>
        <taxon>Sphagnopsida</taxon>
        <taxon>Sphagnales</taxon>
        <taxon>Sphagnaceae</taxon>
        <taxon>Sphagnum</taxon>
    </lineage>
</organism>
<keyword evidence="2" id="KW-1185">Reference proteome</keyword>
<evidence type="ECO:0000313" key="2">
    <source>
        <dbReference type="Proteomes" id="UP001497512"/>
    </source>
</evidence>
<protein>
    <submittedName>
        <fullName evidence="1">Uncharacterized protein</fullName>
    </submittedName>
</protein>
<dbReference type="EMBL" id="OZ019909">
    <property type="protein sequence ID" value="CAK9208663.1"/>
    <property type="molecule type" value="Genomic_DNA"/>
</dbReference>
<reference evidence="1" key="1">
    <citation type="submission" date="2024-02" db="EMBL/GenBank/DDBJ databases">
        <authorList>
            <consortium name="ELIXIR-Norway"/>
            <consortium name="Elixir Norway"/>
        </authorList>
    </citation>
    <scope>NUCLEOTIDE SEQUENCE</scope>
</reference>
<proteinExistence type="predicted"/>
<dbReference type="Proteomes" id="UP001497512">
    <property type="component" value="Chromosome 17"/>
</dbReference>
<sequence length="92" mass="10502">MEVAIENIPSLMIVGNLMVNQLMECEVTATFIPDIAFVNEPKWTTMMAKNVRQVVSEDLETLADVPKQKEHKFNLCFARFKAKEGETEKELV</sequence>
<evidence type="ECO:0000313" key="1">
    <source>
        <dbReference type="EMBL" id="CAK9208663.1"/>
    </source>
</evidence>